<protein>
    <submittedName>
        <fullName evidence="2">Uncharacterized protein</fullName>
    </submittedName>
</protein>
<accession>A0A517SEF3</accession>
<dbReference type="Proteomes" id="UP000315700">
    <property type="component" value="Chromosome"/>
</dbReference>
<evidence type="ECO:0000313" key="3">
    <source>
        <dbReference type="Proteomes" id="UP000315700"/>
    </source>
</evidence>
<reference evidence="2 3" key="1">
    <citation type="submission" date="2019-02" db="EMBL/GenBank/DDBJ databases">
        <title>Deep-cultivation of Planctomycetes and their phenomic and genomic characterization uncovers novel biology.</title>
        <authorList>
            <person name="Wiegand S."/>
            <person name="Jogler M."/>
            <person name="Boedeker C."/>
            <person name="Pinto D."/>
            <person name="Vollmers J."/>
            <person name="Rivas-Marin E."/>
            <person name="Kohn T."/>
            <person name="Peeters S.H."/>
            <person name="Heuer A."/>
            <person name="Rast P."/>
            <person name="Oberbeckmann S."/>
            <person name="Bunk B."/>
            <person name="Jeske O."/>
            <person name="Meyerdierks A."/>
            <person name="Storesund J.E."/>
            <person name="Kallscheuer N."/>
            <person name="Luecker S."/>
            <person name="Lage O.M."/>
            <person name="Pohl T."/>
            <person name="Merkel B.J."/>
            <person name="Hornburger P."/>
            <person name="Mueller R.-W."/>
            <person name="Bruemmer F."/>
            <person name="Labrenz M."/>
            <person name="Spormann A.M."/>
            <person name="Op den Camp H."/>
            <person name="Overmann J."/>
            <person name="Amann R."/>
            <person name="Jetten M.S.M."/>
            <person name="Mascher T."/>
            <person name="Medema M.H."/>
            <person name="Devos D.P."/>
            <person name="Kaster A.-K."/>
            <person name="Ovreas L."/>
            <person name="Rohde M."/>
            <person name="Galperin M.Y."/>
            <person name="Jogler C."/>
        </authorList>
    </citation>
    <scope>NUCLEOTIDE SEQUENCE [LARGE SCALE GENOMIC DNA]</scope>
    <source>
        <strain evidence="2 3">Pan44</strain>
    </source>
</reference>
<evidence type="ECO:0000313" key="2">
    <source>
        <dbReference type="EMBL" id="QDT54488.1"/>
    </source>
</evidence>
<gene>
    <name evidence="2" type="ORF">Pan44_25210</name>
</gene>
<keyword evidence="1" id="KW-0472">Membrane</keyword>
<dbReference type="InParanoid" id="A0A517SEF3"/>
<organism evidence="2 3">
    <name type="scientific">Caulifigura coniformis</name>
    <dbReference type="NCBI Taxonomy" id="2527983"/>
    <lineage>
        <taxon>Bacteria</taxon>
        <taxon>Pseudomonadati</taxon>
        <taxon>Planctomycetota</taxon>
        <taxon>Planctomycetia</taxon>
        <taxon>Planctomycetales</taxon>
        <taxon>Planctomycetaceae</taxon>
        <taxon>Caulifigura</taxon>
    </lineage>
</organism>
<dbReference type="KEGG" id="ccos:Pan44_25210"/>
<proteinExistence type="predicted"/>
<keyword evidence="1" id="KW-1133">Transmembrane helix</keyword>
<dbReference type="EMBL" id="CP036271">
    <property type="protein sequence ID" value="QDT54488.1"/>
    <property type="molecule type" value="Genomic_DNA"/>
</dbReference>
<keyword evidence="1" id="KW-0812">Transmembrane</keyword>
<name>A0A517SEF3_9PLAN</name>
<feature type="transmembrane region" description="Helical" evidence="1">
    <location>
        <begin position="15"/>
        <end position="35"/>
    </location>
</feature>
<dbReference type="AlphaFoldDB" id="A0A517SEF3"/>
<keyword evidence="3" id="KW-1185">Reference proteome</keyword>
<sequence length="107" mass="11773">MVSADSRSQRLRNSVAALFVAAYVIVFAFVHSSAVRRSHAYGVDCLWLCDVSDEATWRTHLVLSAAFAPVYWLRQMLTGVPGPCLHVPLFELSSSPSGRCRDCRATG</sequence>
<evidence type="ECO:0000256" key="1">
    <source>
        <dbReference type="SAM" id="Phobius"/>
    </source>
</evidence>